<dbReference type="EMBL" id="PSQE01000002">
    <property type="protein sequence ID" value="RHN73711.1"/>
    <property type="molecule type" value="Genomic_DNA"/>
</dbReference>
<proteinExistence type="predicted"/>
<gene>
    <name evidence="1" type="ORF">MtrunA17_Chr2g0301481</name>
</gene>
<dbReference type="Gramene" id="rna9563">
    <property type="protein sequence ID" value="RHN73711.1"/>
    <property type="gene ID" value="gene9563"/>
</dbReference>
<name>A0A396JAU1_MEDTR</name>
<reference evidence="2" key="1">
    <citation type="journal article" date="2018" name="Nat. Plants">
        <title>Whole-genome landscape of Medicago truncatula symbiotic genes.</title>
        <authorList>
            <person name="Pecrix Y."/>
            <person name="Staton S.E."/>
            <person name="Sallet E."/>
            <person name="Lelandais-Briere C."/>
            <person name="Moreau S."/>
            <person name="Carrere S."/>
            <person name="Blein T."/>
            <person name="Jardinaud M.F."/>
            <person name="Latrasse D."/>
            <person name="Zouine M."/>
            <person name="Zahm M."/>
            <person name="Kreplak J."/>
            <person name="Mayjonade B."/>
            <person name="Satge C."/>
            <person name="Perez M."/>
            <person name="Cauet S."/>
            <person name="Marande W."/>
            <person name="Chantry-Darmon C."/>
            <person name="Lopez-Roques C."/>
            <person name="Bouchez O."/>
            <person name="Berard A."/>
            <person name="Debelle F."/>
            <person name="Munos S."/>
            <person name="Bendahmane A."/>
            <person name="Berges H."/>
            <person name="Niebel A."/>
            <person name="Buitink J."/>
            <person name="Frugier F."/>
            <person name="Benhamed M."/>
            <person name="Crespi M."/>
            <person name="Gouzy J."/>
            <person name="Gamas P."/>
        </authorList>
    </citation>
    <scope>NUCLEOTIDE SEQUENCE [LARGE SCALE GENOMIC DNA]</scope>
    <source>
        <strain evidence="2">cv. Jemalong A17</strain>
    </source>
</reference>
<organism evidence="1 2">
    <name type="scientific">Medicago truncatula</name>
    <name type="common">Barrel medic</name>
    <name type="synonym">Medicago tribuloides</name>
    <dbReference type="NCBI Taxonomy" id="3880"/>
    <lineage>
        <taxon>Eukaryota</taxon>
        <taxon>Viridiplantae</taxon>
        <taxon>Streptophyta</taxon>
        <taxon>Embryophyta</taxon>
        <taxon>Tracheophyta</taxon>
        <taxon>Spermatophyta</taxon>
        <taxon>Magnoliopsida</taxon>
        <taxon>eudicotyledons</taxon>
        <taxon>Gunneridae</taxon>
        <taxon>Pentapetalae</taxon>
        <taxon>rosids</taxon>
        <taxon>fabids</taxon>
        <taxon>Fabales</taxon>
        <taxon>Fabaceae</taxon>
        <taxon>Papilionoideae</taxon>
        <taxon>50 kb inversion clade</taxon>
        <taxon>NPAAA clade</taxon>
        <taxon>Hologalegina</taxon>
        <taxon>IRL clade</taxon>
        <taxon>Trifolieae</taxon>
        <taxon>Medicago</taxon>
    </lineage>
</organism>
<protein>
    <submittedName>
        <fullName evidence="1">Uncharacterized protein</fullName>
    </submittedName>
</protein>
<accession>A0A396JAU1</accession>
<comment type="caution">
    <text evidence="1">The sequence shown here is derived from an EMBL/GenBank/DDBJ whole genome shotgun (WGS) entry which is preliminary data.</text>
</comment>
<evidence type="ECO:0000313" key="2">
    <source>
        <dbReference type="Proteomes" id="UP000265566"/>
    </source>
</evidence>
<evidence type="ECO:0000313" key="1">
    <source>
        <dbReference type="EMBL" id="RHN73711.1"/>
    </source>
</evidence>
<dbReference type="Proteomes" id="UP000265566">
    <property type="component" value="Chromosome 2"/>
</dbReference>
<dbReference type="AlphaFoldDB" id="A0A396JAU1"/>
<sequence length="119" mass="13109">MILFYISLKKKITYSFGYNTYMNLSGFDGGLPTPSIFATYATSSIFFYYFFIFPPPPPPPSCSVSLCFPPLNRSPLPPSFPLEPEPCPPLFLTQLSALGPGLGFHSTLILNFSVAPTEI</sequence>